<dbReference type="SUPFAM" id="SSF82171">
    <property type="entry name" value="DPP6 N-terminal domain-like"/>
    <property type="match status" value="1"/>
</dbReference>
<accession>A0ABN0UWE5</accession>
<evidence type="ECO:0000313" key="4">
    <source>
        <dbReference type="Proteomes" id="UP001500967"/>
    </source>
</evidence>
<proteinExistence type="predicted"/>
<dbReference type="InterPro" id="IPR011659">
    <property type="entry name" value="WD40"/>
</dbReference>
<dbReference type="Pfam" id="PF07676">
    <property type="entry name" value="PD40"/>
    <property type="match status" value="1"/>
</dbReference>
<dbReference type="EMBL" id="BAAAGX010000023">
    <property type="protein sequence ID" value="GAA0263632.1"/>
    <property type="molecule type" value="Genomic_DNA"/>
</dbReference>
<evidence type="ECO:0000256" key="1">
    <source>
        <dbReference type="SAM" id="MobiDB-lite"/>
    </source>
</evidence>
<keyword evidence="2" id="KW-0812">Transmembrane</keyword>
<feature type="compositionally biased region" description="Pro residues" evidence="1">
    <location>
        <begin position="445"/>
        <end position="457"/>
    </location>
</feature>
<evidence type="ECO:0008006" key="5">
    <source>
        <dbReference type="Google" id="ProtNLM"/>
    </source>
</evidence>
<feature type="transmembrane region" description="Helical" evidence="2">
    <location>
        <begin position="387"/>
        <end position="417"/>
    </location>
</feature>
<gene>
    <name evidence="3" type="ORF">GCM10009539_57150</name>
</gene>
<evidence type="ECO:0000256" key="2">
    <source>
        <dbReference type="SAM" id="Phobius"/>
    </source>
</evidence>
<feature type="region of interest" description="Disordered" evidence="1">
    <location>
        <begin position="438"/>
        <end position="467"/>
    </location>
</feature>
<organism evidence="3 4">
    <name type="scientific">Cryptosporangium japonicum</name>
    <dbReference type="NCBI Taxonomy" id="80872"/>
    <lineage>
        <taxon>Bacteria</taxon>
        <taxon>Bacillati</taxon>
        <taxon>Actinomycetota</taxon>
        <taxon>Actinomycetes</taxon>
        <taxon>Cryptosporangiales</taxon>
        <taxon>Cryptosporangiaceae</taxon>
        <taxon>Cryptosporangium</taxon>
    </lineage>
</organism>
<name>A0ABN0UWE5_9ACTN</name>
<protein>
    <recommendedName>
        <fullName evidence="5">WD40 repeat domain-containing protein</fullName>
    </recommendedName>
</protein>
<keyword evidence="4" id="KW-1185">Reference proteome</keyword>
<comment type="caution">
    <text evidence="3">The sequence shown here is derived from an EMBL/GenBank/DDBJ whole genome shotgun (WGS) entry which is preliminary data.</text>
</comment>
<dbReference type="RefSeq" id="WP_344652010.1">
    <property type="nucleotide sequence ID" value="NZ_BAAAGX010000023.1"/>
</dbReference>
<keyword evidence="2" id="KW-0472">Membrane</keyword>
<dbReference type="Proteomes" id="UP001500967">
    <property type="component" value="Unassembled WGS sequence"/>
</dbReference>
<dbReference type="Gene3D" id="2.120.10.30">
    <property type="entry name" value="TolB, C-terminal domain"/>
    <property type="match status" value="2"/>
</dbReference>
<dbReference type="InterPro" id="IPR011042">
    <property type="entry name" value="6-blade_b-propeller_TolB-like"/>
</dbReference>
<evidence type="ECO:0000313" key="3">
    <source>
        <dbReference type="EMBL" id="GAA0263632.1"/>
    </source>
</evidence>
<keyword evidence="2" id="KW-1133">Transmembrane helix</keyword>
<reference evidence="3 4" key="1">
    <citation type="journal article" date="2019" name="Int. J. Syst. Evol. Microbiol.">
        <title>The Global Catalogue of Microorganisms (GCM) 10K type strain sequencing project: providing services to taxonomists for standard genome sequencing and annotation.</title>
        <authorList>
            <consortium name="The Broad Institute Genomics Platform"/>
            <consortium name="The Broad Institute Genome Sequencing Center for Infectious Disease"/>
            <person name="Wu L."/>
            <person name="Ma J."/>
        </authorList>
    </citation>
    <scope>NUCLEOTIDE SEQUENCE [LARGE SCALE GENOMIC DNA]</scope>
    <source>
        <strain evidence="3 4">JCM 10425</strain>
    </source>
</reference>
<sequence>MRKRPVLVVLVAVFVAVLLSVGAGVVAALLVGTGDDAEEFAQPSYPRSAESLPTLISDVSESVPGRSIVLAETTGAFTDGHVLFSADSDRVRDVSAIEERVNSDYGAATTRLSPDGRRLAVGDLSGTFDDVLVLDLVTGASQRFAVGGGSTDVLAWSPDGRRLAVSSDALDVLDLDTGSVSRVATPSTSTTPKTDLLPGEAPMPTGGGVAAPKTVDGITKIQAAFSPDGRSIAYDDGVDIEVYPLGGAGPVVRLTDKAVWLAGPSAWSPDGKRVLVTRDETNDVTGATSLLAIDVASQNATRLVTFDYVDFTLPTPVGWRSPSEVLLSGTDDDGALVVEAFDVDAQRRGDRLMTFGYSTYSAEFASGLIATAVGRDGNFSGGPTPTWWRAVIGVTVGGVVAVGGAVVATAVGVPMVLRRRAAGRRVAPPLPANPRFVSPAYVQSPPVPPTPAPPPVRVPASDWALPR</sequence>